<dbReference type="AlphaFoldDB" id="A0ABD1YA54"/>
<dbReference type="Pfam" id="PF04418">
    <property type="entry name" value="DUF543"/>
    <property type="match status" value="1"/>
</dbReference>
<proteinExistence type="inferred from homology"/>
<evidence type="ECO:0000256" key="7">
    <source>
        <dbReference type="ARBA" id="ARBA00023128"/>
    </source>
</evidence>
<evidence type="ECO:0000256" key="3">
    <source>
        <dbReference type="ARBA" id="ARBA00006792"/>
    </source>
</evidence>
<evidence type="ECO:0000313" key="9">
    <source>
        <dbReference type="EMBL" id="KAL2623289.1"/>
    </source>
</evidence>
<keyword evidence="7" id="KW-0496">Mitochondrion</keyword>
<keyword evidence="4" id="KW-0812">Transmembrane</keyword>
<keyword evidence="6" id="KW-1133">Transmembrane helix</keyword>
<accession>A0ABD1YA54</accession>
<dbReference type="PANTHER" id="PTHR21304">
    <property type="entry name" value="MICOS COMPLEX SUBUNIT MIC10"/>
    <property type="match status" value="1"/>
</dbReference>
<evidence type="ECO:0000256" key="4">
    <source>
        <dbReference type="ARBA" id="ARBA00022692"/>
    </source>
</evidence>
<organism evidence="9 10">
    <name type="scientific">Riccia fluitans</name>
    <dbReference type="NCBI Taxonomy" id="41844"/>
    <lineage>
        <taxon>Eukaryota</taxon>
        <taxon>Viridiplantae</taxon>
        <taxon>Streptophyta</taxon>
        <taxon>Embryophyta</taxon>
        <taxon>Marchantiophyta</taxon>
        <taxon>Marchantiopsida</taxon>
        <taxon>Marchantiidae</taxon>
        <taxon>Marchantiales</taxon>
        <taxon>Ricciaceae</taxon>
        <taxon>Riccia</taxon>
    </lineage>
</organism>
<comment type="similarity">
    <text evidence="3">Belongs to the MICOS complex subunit Mic10 family.</text>
</comment>
<dbReference type="PANTHER" id="PTHR21304:SF0">
    <property type="entry name" value="MICOS COMPLEX SUBUNIT MIC10"/>
    <property type="match status" value="1"/>
</dbReference>
<evidence type="ECO:0000256" key="8">
    <source>
        <dbReference type="ARBA" id="ARBA00023136"/>
    </source>
</evidence>
<evidence type="ECO:0008006" key="11">
    <source>
        <dbReference type="Google" id="ProtNLM"/>
    </source>
</evidence>
<dbReference type="InterPro" id="IPR007512">
    <property type="entry name" value="Mic10"/>
</dbReference>
<evidence type="ECO:0000313" key="10">
    <source>
        <dbReference type="Proteomes" id="UP001605036"/>
    </source>
</evidence>
<dbReference type="GO" id="GO:0005743">
    <property type="term" value="C:mitochondrial inner membrane"/>
    <property type="evidence" value="ECO:0007669"/>
    <property type="project" value="UniProtKB-SubCell"/>
</dbReference>
<reference evidence="9 10" key="1">
    <citation type="submission" date="2024-09" db="EMBL/GenBank/DDBJ databases">
        <title>Chromosome-scale assembly of Riccia fluitans.</title>
        <authorList>
            <person name="Paukszto L."/>
            <person name="Sawicki J."/>
            <person name="Karawczyk K."/>
            <person name="Piernik-Szablinska J."/>
            <person name="Szczecinska M."/>
            <person name="Mazdziarz M."/>
        </authorList>
    </citation>
    <scope>NUCLEOTIDE SEQUENCE [LARGE SCALE GENOMIC DNA]</scope>
    <source>
        <strain evidence="9">Rf_01</strain>
        <tissue evidence="9">Aerial parts of the thallus</tissue>
    </source>
</reference>
<protein>
    <recommendedName>
        <fullName evidence="11">MICOS complex subunit MIC10</fullName>
    </recommendedName>
</protein>
<evidence type="ECO:0000256" key="1">
    <source>
        <dbReference type="ARBA" id="ARBA00002689"/>
    </source>
</evidence>
<evidence type="ECO:0000256" key="5">
    <source>
        <dbReference type="ARBA" id="ARBA00022792"/>
    </source>
</evidence>
<keyword evidence="5" id="KW-0999">Mitochondrion inner membrane</keyword>
<dbReference type="Proteomes" id="UP001605036">
    <property type="component" value="Unassembled WGS sequence"/>
</dbReference>
<evidence type="ECO:0000256" key="6">
    <source>
        <dbReference type="ARBA" id="ARBA00022989"/>
    </source>
</evidence>
<comment type="function">
    <text evidence="1">Component of the MICOS complex, a large protein complex of the mitochondrial inner membrane that plays crucial roles in the maintenance of crista junctions, inner membrane architecture, and formation of contact sites to the outer membrane.</text>
</comment>
<comment type="subcellular location">
    <subcellularLocation>
        <location evidence="2">Mitochondrion inner membrane</location>
        <topology evidence="2">Single-pass membrane protein</topology>
    </subcellularLocation>
</comment>
<gene>
    <name evidence="9" type="ORF">R1flu_003494</name>
</gene>
<keyword evidence="10" id="KW-1185">Reference proteome</keyword>
<keyword evidence="8" id="KW-0472">Membrane</keyword>
<evidence type="ECO:0000256" key="2">
    <source>
        <dbReference type="ARBA" id="ARBA00004434"/>
    </source>
</evidence>
<name>A0ABD1YA54_9MARC</name>
<comment type="caution">
    <text evidence="9">The sequence shown here is derived from an EMBL/GenBank/DDBJ whole genome shotgun (WGS) entry which is preliminary data.</text>
</comment>
<sequence length="89" mass="9292">MEAKGSSRADLLLDEKWDAAIDLTLRRVVYSTAGGAAVALTLFRSPSTRWSAIAFGAGIGLGSALRDCSSIFSGSDKTLPFSVGESAKH</sequence>
<dbReference type="EMBL" id="JBHFFA010000006">
    <property type="protein sequence ID" value="KAL2623289.1"/>
    <property type="molecule type" value="Genomic_DNA"/>
</dbReference>